<dbReference type="RefSeq" id="WP_188944559.1">
    <property type="nucleotide sequence ID" value="NZ_BMNA01000014.1"/>
</dbReference>
<evidence type="ECO:0000256" key="9">
    <source>
        <dbReference type="SAM" id="Phobius"/>
    </source>
</evidence>
<proteinExistence type="inferred from homology"/>
<name>A0A917TA94_9ACTN</name>
<keyword evidence="3" id="KW-0813">Transport</keyword>
<dbReference type="InterPro" id="IPR050681">
    <property type="entry name" value="CDF/SLC30A"/>
</dbReference>
<comment type="similarity">
    <text evidence="2">Belongs to the cation diffusion facilitator (CDF) transporter (TC 2.A.4) family. SLC30A subfamily.</text>
</comment>
<feature type="transmembrane region" description="Helical" evidence="9">
    <location>
        <begin position="109"/>
        <end position="128"/>
    </location>
</feature>
<dbReference type="EMBL" id="BMNA01000014">
    <property type="protein sequence ID" value="GGM15345.1"/>
    <property type="molecule type" value="Genomic_DNA"/>
</dbReference>
<evidence type="ECO:0000313" key="13">
    <source>
        <dbReference type="Proteomes" id="UP000655208"/>
    </source>
</evidence>
<comment type="subcellular location">
    <subcellularLocation>
        <location evidence="1">Membrane</location>
        <topology evidence="1">Multi-pass membrane protein</topology>
    </subcellularLocation>
</comment>
<evidence type="ECO:0000259" key="11">
    <source>
        <dbReference type="Pfam" id="PF16916"/>
    </source>
</evidence>
<keyword evidence="4 9" id="KW-0812">Transmembrane</keyword>
<accession>A0A917TA94</accession>
<dbReference type="GO" id="GO:0005385">
    <property type="term" value="F:zinc ion transmembrane transporter activity"/>
    <property type="evidence" value="ECO:0007669"/>
    <property type="project" value="TreeGrafter"/>
</dbReference>
<evidence type="ECO:0000256" key="8">
    <source>
        <dbReference type="SAM" id="MobiDB-lite"/>
    </source>
</evidence>
<dbReference type="InterPro" id="IPR036837">
    <property type="entry name" value="Cation_efflux_CTD_sf"/>
</dbReference>
<keyword evidence="13" id="KW-1185">Reference proteome</keyword>
<dbReference type="PANTHER" id="PTHR11562">
    <property type="entry name" value="CATION EFFLUX PROTEIN/ ZINC TRANSPORTER"/>
    <property type="match status" value="1"/>
</dbReference>
<evidence type="ECO:0000256" key="4">
    <source>
        <dbReference type="ARBA" id="ARBA00022692"/>
    </source>
</evidence>
<dbReference type="NCBIfam" id="TIGR01297">
    <property type="entry name" value="CDF"/>
    <property type="match status" value="1"/>
</dbReference>
<evidence type="ECO:0000259" key="10">
    <source>
        <dbReference type="Pfam" id="PF01545"/>
    </source>
</evidence>
<reference evidence="12" key="1">
    <citation type="journal article" date="2014" name="Int. J. Syst. Evol. Microbiol.">
        <title>Complete genome sequence of Corynebacterium casei LMG S-19264T (=DSM 44701T), isolated from a smear-ripened cheese.</title>
        <authorList>
            <consortium name="US DOE Joint Genome Institute (JGI-PGF)"/>
            <person name="Walter F."/>
            <person name="Albersmeier A."/>
            <person name="Kalinowski J."/>
            <person name="Ruckert C."/>
        </authorList>
    </citation>
    <scope>NUCLEOTIDE SEQUENCE</scope>
    <source>
        <strain evidence="12">CGMCC 4.7308</strain>
    </source>
</reference>
<feature type="domain" description="Cation efflux protein transmembrane" evidence="10">
    <location>
        <begin position="44"/>
        <end position="232"/>
    </location>
</feature>
<feature type="transmembrane region" description="Helical" evidence="9">
    <location>
        <begin position="140"/>
        <end position="163"/>
    </location>
</feature>
<keyword evidence="7 9" id="KW-0472">Membrane</keyword>
<dbReference type="InterPro" id="IPR027469">
    <property type="entry name" value="Cation_efflux_TMD_sf"/>
</dbReference>
<dbReference type="Pfam" id="PF16916">
    <property type="entry name" value="ZT_dimer"/>
    <property type="match status" value="1"/>
</dbReference>
<evidence type="ECO:0000313" key="12">
    <source>
        <dbReference type="EMBL" id="GGM15345.1"/>
    </source>
</evidence>
<dbReference type="Gene3D" id="1.20.1510.10">
    <property type="entry name" value="Cation efflux protein transmembrane domain"/>
    <property type="match status" value="1"/>
</dbReference>
<evidence type="ECO:0000256" key="1">
    <source>
        <dbReference type="ARBA" id="ARBA00004141"/>
    </source>
</evidence>
<dbReference type="InterPro" id="IPR002524">
    <property type="entry name" value="Cation_efflux"/>
</dbReference>
<feature type="transmembrane region" description="Helical" evidence="9">
    <location>
        <begin position="41"/>
        <end position="61"/>
    </location>
</feature>
<feature type="transmembrane region" description="Helical" evidence="9">
    <location>
        <begin position="203"/>
        <end position="222"/>
    </location>
</feature>
<dbReference type="GO" id="GO:0005886">
    <property type="term" value="C:plasma membrane"/>
    <property type="evidence" value="ECO:0007669"/>
    <property type="project" value="TreeGrafter"/>
</dbReference>
<organism evidence="12 13">
    <name type="scientific">Nakamurella endophytica</name>
    <dbReference type="NCBI Taxonomy" id="1748367"/>
    <lineage>
        <taxon>Bacteria</taxon>
        <taxon>Bacillati</taxon>
        <taxon>Actinomycetota</taxon>
        <taxon>Actinomycetes</taxon>
        <taxon>Nakamurellales</taxon>
        <taxon>Nakamurellaceae</taxon>
        <taxon>Nakamurella</taxon>
    </lineage>
</organism>
<sequence>MTAPDGGHHPAGGGHAGHSHGPAPRSADGTPSPSARFRGRLAATFGLTAALFLVELVAGLLSGSLALVADAGHMATDVLALGASLVATRIAGRPDGSGRRTYGRYRAEVFSAGLTVLLMVGVGVFVVVEAVDRIGTHPEVATGVMLVVGVIGLLVNLVGLMLLRQGSTESLNVRGAYLEVLGDAAGSVGVLAAAALIRWTGSSVWDVVVAAAIGVFVLVRAVSLGRSVLSVLGQHAPQGADLDRMLGDLTAVPGVAAVHDLHVWALTSGMDVATAHLVAEPGADHHHVLDAARDVLARDHRIMHATLQVEPADHTACGEIGW</sequence>
<feature type="region of interest" description="Disordered" evidence="8">
    <location>
        <begin position="1"/>
        <end position="34"/>
    </location>
</feature>
<feature type="transmembrane region" description="Helical" evidence="9">
    <location>
        <begin position="175"/>
        <end position="197"/>
    </location>
</feature>
<evidence type="ECO:0000256" key="5">
    <source>
        <dbReference type="ARBA" id="ARBA00022989"/>
    </source>
</evidence>
<dbReference type="Pfam" id="PF01545">
    <property type="entry name" value="Cation_efflux"/>
    <property type="match status" value="1"/>
</dbReference>
<dbReference type="SUPFAM" id="SSF160240">
    <property type="entry name" value="Cation efflux protein cytoplasmic domain-like"/>
    <property type="match status" value="1"/>
</dbReference>
<reference evidence="12" key="2">
    <citation type="submission" date="2020-09" db="EMBL/GenBank/DDBJ databases">
        <authorList>
            <person name="Sun Q."/>
            <person name="Zhou Y."/>
        </authorList>
    </citation>
    <scope>NUCLEOTIDE SEQUENCE</scope>
    <source>
        <strain evidence="12">CGMCC 4.7308</strain>
    </source>
</reference>
<dbReference type="Proteomes" id="UP000655208">
    <property type="component" value="Unassembled WGS sequence"/>
</dbReference>
<feature type="domain" description="Cation efflux protein cytoplasmic" evidence="11">
    <location>
        <begin position="238"/>
        <end position="311"/>
    </location>
</feature>
<dbReference type="InterPro" id="IPR027470">
    <property type="entry name" value="Cation_efflux_CTD"/>
</dbReference>
<evidence type="ECO:0000256" key="6">
    <source>
        <dbReference type="ARBA" id="ARBA00023065"/>
    </source>
</evidence>
<gene>
    <name evidence="12" type="ORF">GCM10011594_39220</name>
</gene>
<protein>
    <submittedName>
        <fullName evidence="12">Cation transporter</fullName>
    </submittedName>
</protein>
<keyword evidence="5 9" id="KW-1133">Transmembrane helix</keyword>
<dbReference type="SUPFAM" id="SSF161111">
    <property type="entry name" value="Cation efflux protein transmembrane domain-like"/>
    <property type="match status" value="1"/>
</dbReference>
<evidence type="ECO:0000256" key="3">
    <source>
        <dbReference type="ARBA" id="ARBA00022448"/>
    </source>
</evidence>
<evidence type="ECO:0000256" key="7">
    <source>
        <dbReference type="ARBA" id="ARBA00023136"/>
    </source>
</evidence>
<dbReference type="AlphaFoldDB" id="A0A917TA94"/>
<dbReference type="InterPro" id="IPR058533">
    <property type="entry name" value="Cation_efflux_TM"/>
</dbReference>
<dbReference type="PANTHER" id="PTHR11562:SF17">
    <property type="entry name" value="RE54080P-RELATED"/>
    <property type="match status" value="1"/>
</dbReference>
<comment type="caution">
    <text evidence="12">The sequence shown here is derived from an EMBL/GenBank/DDBJ whole genome shotgun (WGS) entry which is preliminary data.</text>
</comment>
<evidence type="ECO:0000256" key="2">
    <source>
        <dbReference type="ARBA" id="ARBA00008873"/>
    </source>
</evidence>
<keyword evidence="6" id="KW-0406">Ion transport</keyword>